<dbReference type="EMBL" id="VULO01000001">
    <property type="protein sequence ID" value="MSS83388.1"/>
    <property type="molecule type" value="Genomic_DNA"/>
</dbReference>
<dbReference type="InterPro" id="IPR003439">
    <property type="entry name" value="ABC_transporter-like_ATP-bd"/>
</dbReference>
<keyword evidence="5" id="KW-1185">Reference proteome</keyword>
<evidence type="ECO:0000256" key="2">
    <source>
        <dbReference type="ARBA" id="ARBA00022840"/>
    </source>
</evidence>
<dbReference type="PANTHER" id="PTHR43790">
    <property type="entry name" value="CARBOHYDRATE TRANSPORT ATP-BINDING PROTEIN MG119-RELATED"/>
    <property type="match status" value="1"/>
</dbReference>
<dbReference type="GO" id="GO:0016887">
    <property type="term" value="F:ATP hydrolysis activity"/>
    <property type="evidence" value="ECO:0007669"/>
    <property type="project" value="InterPro"/>
</dbReference>
<organism evidence="4 5">
    <name type="scientific">Scrofimicrobium canadense</name>
    <dbReference type="NCBI Taxonomy" id="2652290"/>
    <lineage>
        <taxon>Bacteria</taxon>
        <taxon>Bacillati</taxon>
        <taxon>Actinomycetota</taxon>
        <taxon>Actinomycetes</taxon>
        <taxon>Actinomycetales</taxon>
        <taxon>Actinomycetaceae</taxon>
        <taxon>Scrofimicrobium</taxon>
    </lineage>
</organism>
<proteinExistence type="predicted"/>
<accession>A0A6N7W5I1</accession>
<feature type="domain" description="ABC transporter" evidence="3">
    <location>
        <begin position="5"/>
        <end position="241"/>
    </location>
</feature>
<dbReference type="InterPro" id="IPR050107">
    <property type="entry name" value="ABC_carbohydrate_import_ATPase"/>
</dbReference>
<evidence type="ECO:0000313" key="4">
    <source>
        <dbReference type="EMBL" id="MSS83388.1"/>
    </source>
</evidence>
<evidence type="ECO:0000256" key="1">
    <source>
        <dbReference type="ARBA" id="ARBA00022741"/>
    </source>
</evidence>
<dbReference type="Pfam" id="PF00005">
    <property type="entry name" value="ABC_tran"/>
    <property type="match status" value="1"/>
</dbReference>
<gene>
    <name evidence="4" type="ORF">FYJ24_01135</name>
</gene>
<sequence>MNAVTRMECVSVSPSNAPALQGISLVLPQGEICGITGPNGAGTSTLAGVLAGDYADYSGDIIVDDRRVSPRSQNEATAAGIGVVRQQLVVIPTFTVLDNLVLSLGTTGRISAAMRKDIIDRFNEMTVRYRIPLDIHAPLDGMNGAQQQWVHIARILFSDPQTVVFDQSEVRLGASQRGNFIDLVETLRDENKAVMVISHDRSLLETVSNQVVCLDEGRVCEAFRPDEEHKWRPVNFPDGSPSTHAQTVRLQQFGPSGAEPVDMTIPPGFILGMTGKEPEYREILLAAMGGNLRSVGSLVVGDHLANVKSLETARGSGIHYIPADERLIGAAAGRKLSSLFTGDADSWFGRLFAKSDQALSPLEQLEMITRLSEDGDVAVPALVIVDRPTLGMDEKHQEQVFSLLRRLQGVGATVLIASDSLEELRNGCDSILVINQPGNVTEIPPRAVSPQILP</sequence>
<name>A0A6N7W5I1_9ACTO</name>
<comment type="caution">
    <text evidence="4">The sequence shown here is derived from an EMBL/GenBank/DDBJ whole genome shotgun (WGS) entry which is preliminary data.</text>
</comment>
<dbReference type="InterPro" id="IPR027417">
    <property type="entry name" value="P-loop_NTPase"/>
</dbReference>
<protein>
    <submittedName>
        <fullName evidence="4">Sugar ABC transporter ATP-binding protein</fullName>
    </submittedName>
</protein>
<dbReference type="GO" id="GO:0005524">
    <property type="term" value="F:ATP binding"/>
    <property type="evidence" value="ECO:0007669"/>
    <property type="project" value="UniProtKB-KW"/>
</dbReference>
<dbReference type="PANTHER" id="PTHR43790:SF8">
    <property type="entry name" value="SUGAR ABC TRANSPORTER ATP-BINDING PROTEIN"/>
    <property type="match status" value="1"/>
</dbReference>
<keyword evidence="1" id="KW-0547">Nucleotide-binding</keyword>
<evidence type="ECO:0000313" key="5">
    <source>
        <dbReference type="Proteomes" id="UP000470875"/>
    </source>
</evidence>
<dbReference type="RefSeq" id="WP_154542764.1">
    <property type="nucleotide sequence ID" value="NZ_VULO01000001.1"/>
</dbReference>
<dbReference type="Proteomes" id="UP000470875">
    <property type="component" value="Unassembled WGS sequence"/>
</dbReference>
<keyword evidence="2 4" id="KW-0067">ATP-binding</keyword>
<evidence type="ECO:0000259" key="3">
    <source>
        <dbReference type="PROSITE" id="PS50893"/>
    </source>
</evidence>
<dbReference type="SUPFAM" id="SSF52540">
    <property type="entry name" value="P-loop containing nucleoside triphosphate hydrolases"/>
    <property type="match status" value="2"/>
</dbReference>
<reference evidence="4 5" key="1">
    <citation type="submission" date="2019-08" db="EMBL/GenBank/DDBJ databases">
        <title>In-depth cultivation of the pig gut microbiome towards novel bacterial diversity and tailored functional studies.</title>
        <authorList>
            <person name="Wylensek D."/>
            <person name="Hitch T.C.A."/>
            <person name="Clavel T."/>
        </authorList>
    </citation>
    <scope>NUCLEOTIDE SEQUENCE [LARGE SCALE GENOMIC DNA]</scope>
    <source>
        <strain evidence="4 5">WB03_NA08</strain>
    </source>
</reference>
<dbReference type="AlphaFoldDB" id="A0A6N7W5I1"/>
<dbReference type="Gene3D" id="3.40.50.300">
    <property type="entry name" value="P-loop containing nucleotide triphosphate hydrolases"/>
    <property type="match status" value="2"/>
</dbReference>
<dbReference type="PROSITE" id="PS50893">
    <property type="entry name" value="ABC_TRANSPORTER_2"/>
    <property type="match status" value="1"/>
</dbReference>